<dbReference type="SUPFAM" id="SSF111369">
    <property type="entry name" value="HlyD-like secretion proteins"/>
    <property type="match status" value="1"/>
</dbReference>
<dbReference type="EMBL" id="JAFHKK010000024">
    <property type="protein sequence ID" value="MBN2965106.1"/>
    <property type="molecule type" value="Genomic_DNA"/>
</dbReference>
<feature type="region of interest" description="Disordered" evidence="4">
    <location>
        <begin position="305"/>
        <end position="344"/>
    </location>
</feature>
<dbReference type="Proteomes" id="UP000703590">
    <property type="component" value="Unassembled WGS sequence"/>
</dbReference>
<dbReference type="PANTHER" id="PTHR30469:SF33">
    <property type="entry name" value="SLR1207 PROTEIN"/>
    <property type="match status" value="1"/>
</dbReference>
<feature type="compositionally biased region" description="Basic and acidic residues" evidence="4">
    <location>
        <begin position="317"/>
        <end position="337"/>
    </location>
</feature>
<comment type="similarity">
    <text evidence="2">Belongs to the membrane fusion protein (MFP) (TC 8.A.1) family.</text>
</comment>
<evidence type="ECO:0000256" key="3">
    <source>
        <dbReference type="SAM" id="Coils"/>
    </source>
</evidence>
<name>A0ABS2WTY7_9BACT</name>
<sequence>MGGGGYVGYLQYQKGQNPAPALVHVKAFVDDIEDVVTATGSVEPHETVDVGAQVSGQVMEILVEVGDKVEEGQLLATIDATVYEAKVDGTRAQLKYQKAQMEDRKAQAALAKIVYERQQRLHAQNVATLESLQNAELSYTSAKAQVKMLEAQIEQNESTLRAEEANLQYTRIYAPVSGTVVSVSAKKGQTLNANQSTPTILTIADLATMTVRAEVSEADVLHLKKGMGVYFKTLGSQKRWNGVLEMVEPTPTITNNVVLYNALFDVDNTAGELMTSMTVQVFFIKARARNGVLVPLSALHALPVNTQSAQPSQTPSAKKESPRQPRGEEQERRRPSRENQTQSVPKEALVKVVLENGTIEERVVQVGVTNRIHAQILSGVKEGETLVTSNVVRTTSVNRANSTAVAQRPR</sequence>
<dbReference type="InterPro" id="IPR058626">
    <property type="entry name" value="MdtA-like_b-barrel"/>
</dbReference>
<evidence type="ECO:0000259" key="5">
    <source>
        <dbReference type="Pfam" id="PF25917"/>
    </source>
</evidence>
<feature type="domain" description="Multidrug resistance protein MdtA-like beta-barrel" evidence="6">
    <location>
        <begin position="208"/>
        <end position="281"/>
    </location>
</feature>
<dbReference type="Pfam" id="PF25944">
    <property type="entry name" value="Beta-barrel_RND"/>
    <property type="match status" value="1"/>
</dbReference>
<dbReference type="NCBIfam" id="TIGR01730">
    <property type="entry name" value="RND_mfp"/>
    <property type="match status" value="1"/>
</dbReference>
<proteinExistence type="inferred from homology"/>
<keyword evidence="8" id="KW-1185">Reference proteome</keyword>
<comment type="subcellular location">
    <subcellularLocation>
        <location evidence="1">Cell membrane</location>
    </subcellularLocation>
</comment>
<protein>
    <submittedName>
        <fullName evidence="7">Efflux RND transporter periplasmic adaptor subunit</fullName>
    </submittedName>
</protein>
<comment type="caution">
    <text evidence="7">The sequence shown here is derived from an EMBL/GenBank/DDBJ whole genome shotgun (WGS) entry which is preliminary data.</text>
</comment>
<evidence type="ECO:0000259" key="6">
    <source>
        <dbReference type="Pfam" id="PF25944"/>
    </source>
</evidence>
<dbReference type="PANTHER" id="PTHR30469">
    <property type="entry name" value="MULTIDRUG RESISTANCE PROTEIN MDTA"/>
    <property type="match status" value="1"/>
</dbReference>
<evidence type="ECO:0000313" key="7">
    <source>
        <dbReference type="EMBL" id="MBN2965106.1"/>
    </source>
</evidence>
<keyword evidence="3" id="KW-0175">Coiled coil</keyword>
<dbReference type="Gene3D" id="2.40.30.170">
    <property type="match status" value="1"/>
</dbReference>
<reference evidence="7" key="1">
    <citation type="submission" date="2021-02" db="EMBL/GenBank/DDBJ databases">
        <title>Sulfurospirillum tamanensis sp. nov.</title>
        <authorList>
            <person name="Frolova A."/>
            <person name="Merkel A."/>
            <person name="Slobodkin A."/>
        </authorList>
    </citation>
    <scope>NUCLEOTIDE SEQUENCE</scope>
    <source>
        <strain evidence="7">T05b</strain>
    </source>
</reference>
<evidence type="ECO:0000313" key="8">
    <source>
        <dbReference type="Proteomes" id="UP000703590"/>
    </source>
</evidence>
<evidence type="ECO:0000256" key="4">
    <source>
        <dbReference type="SAM" id="MobiDB-lite"/>
    </source>
</evidence>
<evidence type="ECO:0000256" key="1">
    <source>
        <dbReference type="ARBA" id="ARBA00004236"/>
    </source>
</evidence>
<feature type="domain" description="Multidrug resistance protein MdtA-like barrel-sandwich hybrid" evidence="5">
    <location>
        <begin position="46"/>
        <end position="202"/>
    </location>
</feature>
<dbReference type="Gene3D" id="2.40.50.100">
    <property type="match status" value="2"/>
</dbReference>
<feature type="coiled-coil region" evidence="3">
    <location>
        <begin position="132"/>
        <end position="166"/>
    </location>
</feature>
<feature type="compositionally biased region" description="Polar residues" evidence="4">
    <location>
        <begin position="305"/>
        <end position="316"/>
    </location>
</feature>
<dbReference type="InterPro" id="IPR058625">
    <property type="entry name" value="MdtA-like_BSH"/>
</dbReference>
<accession>A0ABS2WTY7</accession>
<dbReference type="Gene3D" id="6.20.50.140">
    <property type="match status" value="1"/>
</dbReference>
<organism evidence="7 8">
    <name type="scientific">Sulfurospirillum tamanense</name>
    <dbReference type="NCBI Taxonomy" id="2813362"/>
    <lineage>
        <taxon>Bacteria</taxon>
        <taxon>Pseudomonadati</taxon>
        <taxon>Campylobacterota</taxon>
        <taxon>Epsilonproteobacteria</taxon>
        <taxon>Campylobacterales</taxon>
        <taxon>Sulfurospirillaceae</taxon>
        <taxon>Sulfurospirillum</taxon>
    </lineage>
</organism>
<gene>
    <name evidence="7" type="ORF">JWV37_09960</name>
</gene>
<dbReference type="InterPro" id="IPR006143">
    <property type="entry name" value="RND_pump_MFP"/>
</dbReference>
<dbReference type="Pfam" id="PF25917">
    <property type="entry name" value="BSH_RND"/>
    <property type="match status" value="1"/>
</dbReference>
<reference evidence="7" key="2">
    <citation type="submission" date="2021-02" db="EMBL/GenBank/DDBJ databases">
        <authorList>
            <person name="Merkel A.Y."/>
        </authorList>
    </citation>
    <scope>NUCLEOTIDE SEQUENCE</scope>
    <source>
        <strain evidence="7">T05b</strain>
    </source>
</reference>
<evidence type="ECO:0000256" key="2">
    <source>
        <dbReference type="ARBA" id="ARBA00009477"/>
    </source>
</evidence>